<feature type="domain" description="Serine aminopeptidase S33" evidence="27">
    <location>
        <begin position="320"/>
        <end position="555"/>
    </location>
</feature>
<dbReference type="GO" id="GO:0046464">
    <property type="term" value="P:acylglycerol catabolic process"/>
    <property type="evidence" value="ECO:0007669"/>
    <property type="project" value="UniProtKB-ARBA"/>
</dbReference>
<evidence type="ECO:0000256" key="9">
    <source>
        <dbReference type="ARBA" id="ARBA00022490"/>
    </source>
</evidence>
<dbReference type="Proteomes" id="UP000694520">
    <property type="component" value="Chromosome 22"/>
</dbReference>
<dbReference type="Pfam" id="PF12146">
    <property type="entry name" value="Hydrolase_4"/>
    <property type="match status" value="1"/>
</dbReference>
<sequence length="583" mass="63158">MLCGFVCPSACTEGVCLSAGVSVSECLSVFLFLRVIWVCISACTECVRGVHVCDSGGGTPGRLCRSCMRVCAAGVRARCVRAWVWRVLPQRGSVGARQSPGRHPGGAAGGRSARRAGWPGRPHTWARRRPAAHPRPPPPGGSRDKWRRGRRALSPERRRAALGPDRRRGLGARGPKPGAVCWWPAEARGCVLGTAEARGCVLGDRRSPDVMQTAPEDPFRMPEERPPRLTPQNVPYQDLPHLVNADGQHLFCRYWRPLSAPREGDDLGPAGLATSQRSCSADVLPAATGLWSPEAHVWCGLWCGLQDCVSLAGSVVTQPEHRALVFVSHGAGEHCGRYDELAQMLVGLGLLVFAHDHVGHGQSEGERMVVSDFHVFIRDVLQHVDAVQKDHPGLPIFLLGHSMGGAICILTAAERPGHFSGMVLISPLVVANPDSATLLKVFAAKVLNLVLPNMSLGRIDSSVLSRNKTEVDIYNTDPLVCRAGLKVCFGNQLLNAVSRVERALPKLTLPFLLLQGSADRLCNSRGAYLLMESARSQDKTLKIYEGAYHILHKELPEVTSSVFREINTWVSQRTAVEGTGCPP</sequence>
<evidence type="ECO:0000256" key="5">
    <source>
        <dbReference type="ARBA" id="ARBA00005189"/>
    </source>
</evidence>
<keyword evidence="29" id="KW-1185">Reference proteome</keyword>
<evidence type="ECO:0000256" key="7">
    <source>
        <dbReference type="ARBA" id="ARBA00013254"/>
    </source>
</evidence>
<comment type="subunit">
    <text evidence="6">Homodimer.</text>
</comment>
<evidence type="ECO:0000256" key="3">
    <source>
        <dbReference type="ARBA" id="ARBA00004514"/>
    </source>
</evidence>
<evidence type="ECO:0000256" key="14">
    <source>
        <dbReference type="ARBA" id="ARBA00022963"/>
    </source>
</evidence>
<evidence type="ECO:0000313" key="28">
    <source>
        <dbReference type="Ensembl" id="ENSBGRP00000017568.1"/>
    </source>
</evidence>
<evidence type="ECO:0000256" key="1">
    <source>
        <dbReference type="ARBA" id="ARBA00001613"/>
    </source>
</evidence>
<protein>
    <recommendedName>
        <fullName evidence="24">Monoglyceride lipase</fullName>
        <ecNumber evidence="7">3.1.1.23</ecNumber>
    </recommendedName>
    <alternativeName>
        <fullName evidence="25">Monoacylglycerol lipase</fullName>
    </alternativeName>
</protein>
<evidence type="ECO:0000256" key="2">
    <source>
        <dbReference type="ARBA" id="ARBA00004170"/>
    </source>
</evidence>
<evidence type="ECO:0000256" key="13">
    <source>
        <dbReference type="ARBA" id="ARBA00022832"/>
    </source>
</evidence>
<evidence type="ECO:0000256" key="10">
    <source>
        <dbReference type="ARBA" id="ARBA00022516"/>
    </source>
</evidence>
<comment type="pathway">
    <text evidence="5">Lipid metabolism.</text>
</comment>
<feature type="compositionally biased region" description="Basic and acidic residues" evidence="26">
    <location>
        <begin position="217"/>
        <end position="227"/>
    </location>
</feature>
<dbReference type="InterPro" id="IPR029058">
    <property type="entry name" value="AB_hydrolase_fold"/>
</dbReference>
<comment type="subcellular location">
    <subcellularLocation>
        <location evidence="3">Cytoplasm</location>
        <location evidence="3">Cytosol</location>
    </subcellularLocation>
    <subcellularLocation>
        <location evidence="2">Membrane</location>
        <topology evidence="2">Peripheral membrane protein</topology>
    </subcellularLocation>
</comment>
<evidence type="ECO:0000256" key="20">
    <source>
        <dbReference type="ARBA" id="ARBA00050205"/>
    </source>
</evidence>
<feature type="region of interest" description="Disordered" evidence="26">
    <location>
        <begin position="93"/>
        <end position="178"/>
    </location>
</feature>
<feature type="region of interest" description="Disordered" evidence="26">
    <location>
        <begin position="208"/>
        <end position="227"/>
    </location>
</feature>
<dbReference type="FunFam" id="3.40.50.1820:FF:000066">
    <property type="entry name" value="Monoglyceride lipase"/>
    <property type="match status" value="1"/>
</dbReference>
<dbReference type="Gene3D" id="3.40.50.1820">
    <property type="entry name" value="alpha/beta hydrolase"/>
    <property type="match status" value="1"/>
</dbReference>
<keyword evidence="17" id="KW-0472">Membrane</keyword>
<keyword evidence="8" id="KW-0719">Serine esterase</keyword>
<keyword evidence="12" id="KW-0378">Hydrolase</keyword>
<evidence type="ECO:0000256" key="15">
    <source>
        <dbReference type="ARBA" id="ARBA00023074"/>
    </source>
</evidence>
<evidence type="ECO:0000256" key="25">
    <source>
        <dbReference type="ARBA" id="ARBA00080203"/>
    </source>
</evidence>
<reference evidence="28" key="1">
    <citation type="submission" date="2019-05" db="EMBL/GenBank/DDBJ databases">
        <authorList>
            <person name="Zhang S."/>
            <person name="Liu J."/>
        </authorList>
    </citation>
    <scope>NUCLEOTIDE SEQUENCE [LARGE SCALE GENOMIC DNA]</scope>
</reference>
<evidence type="ECO:0000256" key="23">
    <source>
        <dbReference type="ARBA" id="ARBA00061041"/>
    </source>
</evidence>
<evidence type="ECO:0000256" key="8">
    <source>
        <dbReference type="ARBA" id="ARBA00022487"/>
    </source>
</evidence>
<keyword evidence="15" id="KW-0944">Nitration</keyword>
<evidence type="ECO:0000256" key="18">
    <source>
        <dbReference type="ARBA" id="ARBA00023160"/>
    </source>
</evidence>
<evidence type="ECO:0000256" key="26">
    <source>
        <dbReference type="SAM" id="MobiDB-lite"/>
    </source>
</evidence>
<dbReference type="GO" id="GO:0016020">
    <property type="term" value="C:membrane"/>
    <property type="evidence" value="ECO:0007669"/>
    <property type="project" value="UniProtKB-SubCell"/>
</dbReference>
<comment type="catalytic activity">
    <reaction evidence="1">
        <text>Hydrolyzes glycerol monoesters of long-chain fatty acids.</text>
        <dbReference type="EC" id="3.1.1.23"/>
    </reaction>
</comment>
<evidence type="ECO:0000256" key="11">
    <source>
        <dbReference type="ARBA" id="ARBA00022553"/>
    </source>
</evidence>
<comment type="similarity">
    <text evidence="23">Belongs to the AB hydrolase superfamily. Monoacylglycerol lipase family.</text>
</comment>
<keyword evidence="14" id="KW-0442">Lipid degradation</keyword>
<keyword evidence="10" id="KW-0444">Lipid biosynthesis</keyword>
<feature type="compositionally biased region" description="Basic and acidic residues" evidence="26">
    <location>
        <begin position="153"/>
        <end position="168"/>
    </location>
</feature>
<dbReference type="GO" id="GO:0005829">
    <property type="term" value="C:cytosol"/>
    <property type="evidence" value="ECO:0007669"/>
    <property type="project" value="UniProtKB-SubCell"/>
</dbReference>
<evidence type="ECO:0000256" key="16">
    <source>
        <dbReference type="ARBA" id="ARBA00023098"/>
    </source>
</evidence>
<reference evidence="28" key="2">
    <citation type="submission" date="2025-08" db="UniProtKB">
        <authorList>
            <consortium name="Ensembl"/>
        </authorList>
    </citation>
    <scope>IDENTIFICATION</scope>
</reference>
<dbReference type="GO" id="GO:0006633">
    <property type="term" value="P:fatty acid biosynthetic process"/>
    <property type="evidence" value="ECO:0007669"/>
    <property type="project" value="UniProtKB-KW"/>
</dbReference>
<evidence type="ECO:0000256" key="17">
    <source>
        <dbReference type="ARBA" id="ARBA00023136"/>
    </source>
</evidence>
<comment type="catalytic activity">
    <reaction evidence="21">
        <text>a 2-acylglycerol + H2O = glycerol + a fatty acid + H(+)</text>
        <dbReference type="Rhea" id="RHEA:44688"/>
        <dbReference type="ChEBI" id="CHEBI:15377"/>
        <dbReference type="ChEBI" id="CHEBI:15378"/>
        <dbReference type="ChEBI" id="CHEBI:17389"/>
        <dbReference type="ChEBI" id="CHEBI:17754"/>
        <dbReference type="ChEBI" id="CHEBI:28868"/>
    </reaction>
    <physiologicalReaction direction="left-to-right" evidence="21">
        <dbReference type="Rhea" id="RHEA:44689"/>
    </physiologicalReaction>
</comment>
<keyword evidence="18" id="KW-0275">Fatty acid biosynthesis</keyword>
<comment type="function">
    <text evidence="22">Converts monoacylglycerides to free fatty acids and glycerol. Hydrolyzes the endocannabinoid 2-arachidonoylglycerol, and thereby contributes to the regulation of endocannabinoid signaling, nociperception and perception of pain. Regulates the levels of fatty acids that serve as signaling molecules and promote cancer cell migration, invasion and tumor growth.</text>
</comment>
<evidence type="ECO:0000256" key="12">
    <source>
        <dbReference type="ARBA" id="ARBA00022801"/>
    </source>
</evidence>
<evidence type="ECO:0000256" key="21">
    <source>
        <dbReference type="ARBA" id="ARBA00051776"/>
    </source>
</evidence>
<dbReference type="InterPro" id="IPR022742">
    <property type="entry name" value="Hydrolase_4"/>
</dbReference>
<reference evidence="28" key="3">
    <citation type="submission" date="2025-09" db="UniProtKB">
        <authorList>
            <consortium name="Ensembl"/>
        </authorList>
    </citation>
    <scope>IDENTIFICATION</scope>
</reference>
<evidence type="ECO:0000259" key="27">
    <source>
        <dbReference type="Pfam" id="PF12146"/>
    </source>
</evidence>
<keyword evidence="9" id="KW-0963">Cytoplasm</keyword>
<comment type="catalytic activity">
    <reaction evidence="19">
        <text>2-(5Z,8Z,11Z,14Z-eicosatetraenoyl)-glycerol + H2O = glycerol + (5Z,8Z,11Z,14Z)-eicosatetraenoate + H(+)</text>
        <dbReference type="Rhea" id="RHEA:26132"/>
        <dbReference type="ChEBI" id="CHEBI:15377"/>
        <dbReference type="ChEBI" id="CHEBI:15378"/>
        <dbReference type="ChEBI" id="CHEBI:17754"/>
        <dbReference type="ChEBI" id="CHEBI:32395"/>
        <dbReference type="ChEBI" id="CHEBI:52392"/>
    </reaction>
    <physiologicalReaction direction="left-to-right" evidence="19">
        <dbReference type="Rhea" id="RHEA:26133"/>
    </physiologicalReaction>
</comment>
<keyword evidence="13" id="KW-0276">Fatty acid metabolism</keyword>
<evidence type="ECO:0000256" key="24">
    <source>
        <dbReference type="ARBA" id="ARBA00067326"/>
    </source>
</evidence>
<dbReference type="AlphaFoldDB" id="A0A8B9XCB9"/>
<name>A0A8B9XCB9_BOSMU</name>
<organism evidence="28 29">
    <name type="scientific">Bos mutus grunniens</name>
    <name type="common">Wild yak</name>
    <name type="synonym">Bos grunniens</name>
    <dbReference type="NCBI Taxonomy" id="30521"/>
    <lineage>
        <taxon>Eukaryota</taxon>
        <taxon>Metazoa</taxon>
        <taxon>Chordata</taxon>
        <taxon>Craniata</taxon>
        <taxon>Vertebrata</taxon>
        <taxon>Euteleostomi</taxon>
        <taxon>Mammalia</taxon>
        <taxon>Eutheria</taxon>
        <taxon>Laurasiatheria</taxon>
        <taxon>Artiodactyla</taxon>
        <taxon>Ruminantia</taxon>
        <taxon>Pecora</taxon>
        <taxon>Bovidae</taxon>
        <taxon>Bovinae</taxon>
        <taxon>Bos</taxon>
    </lineage>
</organism>
<dbReference type="SUPFAM" id="SSF53474">
    <property type="entry name" value="alpha/beta-Hydrolases"/>
    <property type="match status" value="1"/>
</dbReference>
<accession>A0A8B9XCB9</accession>
<dbReference type="InterPro" id="IPR051044">
    <property type="entry name" value="MAG_DAG_Lipase"/>
</dbReference>
<dbReference type="Ensembl" id="ENSBGRT00000020338.1">
    <property type="protein sequence ID" value="ENSBGRP00000017568.1"/>
    <property type="gene ID" value="ENSBGRG00000011063.1"/>
</dbReference>
<dbReference type="GeneTree" id="ENSGT00390000011364"/>
<dbReference type="GO" id="GO:0047372">
    <property type="term" value="F:monoacylglycerol lipase activity"/>
    <property type="evidence" value="ECO:0007669"/>
    <property type="project" value="UniProtKB-EC"/>
</dbReference>
<dbReference type="EC" id="3.1.1.23" evidence="7"/>
<comment type="pathway">
    <text evidence="4">Glycerolipid metabolism; triacylglycerol degradation.</text>
</comment>
<dbReference type="PANTHER" id="PTHR11614">
    <property type="entry name" value="PHOSPHOLIPASE-RELATED"/>
    <property type="match status" value="1"/>
</dbReference>
<evidence type="ECO:0000256" key="4">
    <source>
        <dbReference type="ARBA" id="ARBA00004879"/>
    </source>
</evidence>
<comment type="catalytic activity">
    <reaction evidence="20">
        <text>a 1-acylglycerol + H2O = glycerol + a fatty acid + H(+)</text>
        <dbReference type="Rhea" id="RHEA:34019"/>
        <dbReference type="ChEBI" id="CHEBI:15377"/>
        <dbReference type="ChEBI" id="CHEBI:15378"/>
        <dbReference type="ChEBI" id="CHEBI:17754"/>
        <dbReference type="ChEBI" id="CHEBI:28868"/>
        <dbReference type="ChEBI" id="CHEBI:35759"/>
    </reaction>
    <physiologicalReaction direction="left-to-right" evidence="20">
        <dbReference type="Rhea" id="RHEA:34020"/>
    </physiologicalReaction>
</comment>
<proteinExistence type="inferred from homology"/>
<evidence type="ECO:0000313" key="29">
    <source>
        <dbReference type="Proteomes" id="UP000694520"/>
    </source>
</evidence>
<evidence type="ECO:0000256" key="22">
    <source>
        <dbReference type="ARBA" id="ARBA00058731"/>
    </source>
</evidence>
<evidence type="ECO:0000256" key="19">
    <source>
        <dbReference type="ARBA" id="ARBA00047476"/>
    </source>
</evidence>
<keyword evidence="16" id="KW-0443">Lipid metabolism</keyword>
<keyword evidence="11" id="KW-0597">Phosphoprotein</keyword>
<evidence type="ECO:0000256" key="6">
    <source>
        <dbReference type="ARBA" id="ARBA00011738"/>
    </source>
</evidence>